<dbReference type="InterPro" id="IPR058827">
    <property type="entry name" value="YbbD_head"/>
</dbReference>
<evidence type="ECO:0000259" key="1">
    <source>
        <dbReference type="Pfam" id="PF26610"/>
    </source>
</evidence>
<protein>
    <recommendedName>
        <fullName evidence="1">YbbD head domain-containing protein</fullName>
    </recommendedName>
</protein>
<dbReference type="Pfam" id="PF26610">
    <property type="entry name" value="YbbD_head"/>
    <property type="match status" value="1"/>
</dbReference>
<dbReference type="RefSeq" id="WP_196098583.1">
    <property type="nucleotide sequence ID" value="NZ_CP064939.1"/>
</dbReference>
<evidence type="ECO:0000313" key="3">
    <source>
        <dbReference type="Proteomes" id="UP000594759"/>
    </source>
</evidence>
<gene>
    <name evidence="2" type="ORF">IZT61_18925</name>
</gene>
<accession>A0A7S9PYB4</accession>
<dbReference type="AlphaFoldDB" id="A0A7S9PYB4"/>
<dbReference type="Proteomes" id="UP000594759">
    <property type="component" value="Chromosome"/>
</dbReference>
<dbReference type="EMBL" id="CP064939">
    <property type="protein sequence ID" value="QPH39108.1"/>
    <property type="molecule type" value="Genomic_DNA"/>
</dbReference>
<dbReference type="KEGG" id="pex:IZT61_18925"/>
<reference evidence="2 3" key="1">
    <citation type="submission" date="2020-11" db="EMBL/GenBank/DDBJ databases">
        <title>Pedobacter endophytica, an endophytic bacteria isolated form Carex pumila.</title>
        <authorList>
            <person name="Peng Y."/>
            <person name="Jiang L."/>
            <person name="Lee J."/>
        </authorList>
    </citation>
    <scope>NUCLEOTIDE SEQUENCE [LARGE SCALE GENOMIC DNA]</scope>
    <source>
        <strain evidence="2 3">JBR3-12</strain>
    </source>
</reference>
<proteinExistence type="predicted"/>
<evidence type="ECO:0000313" key="2">
    <source>
        <dbReference type="EMBL" id="QPH39108.1"/>
    </source>
</evidence>
<keyword evidence="3" id="KW-1185">Reference proteome</keyword>
<feature type="domain" description="YbbD head" evidence="1">
    <location>
        <begin position="22"/>
        <end position="72"/>
    </location>
</feature>
<sequence>MNIIINYTSAVLIAVLLFGCQDTYKQEYKTYAEFNKMNARNKSWFPNIINNDAYNLKSISALDSLCAFGRFSYSDSNAYNSIFAKDNLDLKTFLKKVRQNYSRKPPWFIDTTNLQTKKPEIIQQERFYLLNIKTEKTIYFILSD</sequence>
<name>A0A7S9PYB4_9SPHI</name>
<organism evidence="2 3">
    <name type="scientific">Pedobacter endophyticus</name>
    <dbReference type="NCBI Taxonomy" id="2789740"/>
    <lineage>
        <taxon>Bacteria</taxon>
        <taxon>Pseudomonadati</taxon>
        <taxon>Bacteroidota</taxon>
        <taxon>Sphingobacteriia</taxon>
        <taxon>Sphingobacteriales</taxon>
        <taxon>Sphingobacteriaceae</taxon>
        <taxon>Pedobacter</taxon>
    </lineage>
</organism>